<dbReference type="InterPro" id="IPR001610">
    <property type="entry name" value="PAC"/>
</dbReference>
<feature type="domain" description="PAC" evidence="17">
    <location>
        <begin position="199"/>
        <end position="251"/>
    </location>
</feature>
<dbReference type="CDD" id="cd00130">
    <property type="entry name" value="PAS"/>
    <property type="match status" value="3"/>
</dbReference>
<evidence type="ECO:0000256" key="5">
    <source>
        <dbReference type="ARBA" id="ARBA00022606"/>
    </source>
</evidence>
<evidence type="ECO:0000256" key="3">
    <source>
        <dbReference type="ARBA" id="ARBA00022543"/>
    </source>
</evidence>
<keyword evidence="9" id="KW-0677">Repeat</keyword>
<dbReference type="Gene3D" id="3.30.450.20">
    <property type="entry name" value="PAS domain"/>
    <property type="match status" value="5"/>
</dbReference>
<keyword evidence="10" id="KW-0547">Nucleotide-binding</keyword>
<dbReference type="InterPro" id="IPR011102">
    <property type="entry name" value="Sig_transdc_His_kinase_HWE"/>
</dbReference>
<keyword evidence="12" id="KW-0067">ATP-binding</keyword>
<dbReference type="GO" id="GO:0006355">
    <property type="term" value="P:regulation of DNA-templated transcription"/>
    <property type="evidence" value="ECO:0007669"/>
    <property type="project" value="InterPro"/>
</dbReference>
<feature type="domain" description="PAC" evidence="17">
    <location>
        <begin position="455"/>
        <end position="507"/>
    </location>
</feature>
<accession>A0A1G6NUN9</accession>
<evidence type="ECO:0000256" key="9">
    <source>
        <dbReference type="ARBA" id="ARBA00022737"/>
    </source>
</evidence>
<evidence type="ECO:0000256" key="11">
    <source>
        <dbReference type="ARBA" id="ARBA00022777"/>
    </source>
</evidence>
<dbReference type="InterPro" id="IPR013655">
    <property type="entry name" value="PAS_fold_3"/>
</dbReference>
<evidence type="ECO:0000313" key="18">
    <source>
        <dbReference type="EMBL" id="SDC70956.1"/>
    </source>
</evidence>
<feature type="domain" description="PAS" evidence="16">
    <location>
        <begin position="126"/>
        <end position="173"/>
    </location>
</feature>
<keyword evidence="13" id="KW-0157">Chromophore</keyword>
<keyword evidence="15" id="KW-0675">Receptor</keyword>
<dbReference type="InterPro" id="IPR013656">
    <property type="entry name" value="PAS_4"/>
</dbReference>
<keyword evidence="14" id="KW-0843">Virulence</keyword>
<dbReference type="NCBIfam" id="TIGR00229">
    <property type="entry name" value="sensory_box"/>
    <property type="match status" value="4"/>
</dbReference>
<name>A0A1G6NUN9_9PROT</name>
<keyword evidence="7" id="KW-0288">FMN</keyword>
<evidence type="ECO:0000259" key="16">
    <source>
        <dbReference type="PROSITE" id="PS50112"/>
    </source>
</evidence>
<dbReference type="PROSITE" id="PS50112">
    <property type="entry name" value="PAS"/>
    <property type="match status" value="2"/>
</dbReference>
<dbReference type="SUPFAM" id="SSF55874">
    <property type="entry name" value="ATPase domain of HSP90 chaperone/DNA topoisomerase II/histidine kinase"/>
    <property type="match status" value="1"/>
</dbReference>
<evidence type="ECO:0000256" key="10">
    <source>
        <dbReference type="ARBA" id="ARBA00022741"/>
    </source>
</evidence>
<dbReference type="Pfam" id="PF08448">
    <property type="entry name" value="PAS_4"/>
    <property type="match status" value="1"/>
</dbReference>
<evidence type="ECO:0000256" key="2">
    <source>
        <dbReference type="ARBA" id="ARBA00012438"/>
    </source>
</evidence>
<evidence type="ECO:0000259" key="17">
    <source>
        <dbReference type="PROSITE" id="PS50113"/>
    </source>
</evidence>
<feature type="domain" description="PAC" evidence="17">
    <location>
        <begin position="581"/>
        <end position="636"/>
    </location>
</feature>
<dbReference type="Pfam" id="PF00989">
    <property type="entry name" value="PAS"/>
    <property type="match status" value="1"/>
</dbReference>
<evidence type="ECO:0000256" key="14">
    <source>
        <dbReference type="ARBA" id="ARBA00023026"/>
    </source>
</evidence>
<evidence type="ECO:0000313" key="19">
    <source>
        <dbReference type="Proteomes" id="UP000198925"/>
    </source>
</evidence>
<dbReference type="PANTHER" id="PTHR41523:SF8">
    <property type="entry name" value="ETHYLENE RESPONSE SENSOR PROTEIN"/>
    <property type="match status" value="1"/>
</dbReference>
<comment type="catalytic activity">
    <reaction evidence="1">
        <text>ATP + protein L-histidine = ADP + protein N-phospho-L-histidine.</text>
        <dbReference type="EC" id="2.7.13.3"/>
    </reaction>
</comment>
<keyword evidence="11" id="KW-0418">Kinase</keyword>
<proteinExistence type="predicted"/>
<sequence length="843" mass="92482">MAQPDGSGSCAVRTLFQALGDCTYALDREFRFLAYDEAAATYFGRPAEAVLGRTIWETFPKTSIGRLEPVLRQVMEERRPLRAEMAGAVRPDRWIEYTIYPTPEGIGIAFSDRTEARRAAEALQANEERLRDLLATLDLGTSMARDLDGIIRFWSEGCGRLYGWAAAEALGQSAHRLLQTQFPVPPSAIEAMLEATGEWTGDLRQVARDGRALIVEARKVLRRDATGRPVAVLEALSDVTAQRAAEAALAESEARLALATAAAEIGIWDWTFASDRLVCSTHVTHICGLDPAQPMTPAAARRVVDRADLTRVLAALRRARDPKSRQRIALECCIRRPDGELRHVALQAEPVFAGAKATRIVGTLRDVTERWQMQEERFASAARLRLAVEAGRMAVWDVDMVEDRLTGSPELPRLLGFSATEVPDLAKARTRFAPGERERLGSLIAAALARGEHFVETEFRYLWPDGSARWLMLRTELSLGASGRPVRATGVLLDITERRRMEEALRESEARLRLAVAAAGLTSWEVDPLQRVARRSDPLHPASATLSDFSLEAYLASIHPEDRGRVRGRLDALSTGSIEDYAIEYRVQVPERDGWCWIESHGTIAERDTQTGLPSRLAGVARDITERKQAEERQSLLAREVDHRAKNALAVVQAALRLTPKEDPVAYVQAVEGRVAALARAQTLLARGRWTGAELRALLEDELAPFLVDGAQAPRVRLEGPPVLLWPAATQALSMAVHELATNAVKHGALSQPGGLVTVRWRVEIMGSLHLRLDWTERGGPPVAGSPGRRGFGSRVLEATVRAQLGGQVRQNWAAEGVQVQIDIPLLGGGIAPVPPDVAATLQ</sequence>
<dbReference type="GO" id="GO:0009881">
    <property type="term" value="F:photoreceptor activity"/>
    <property type="evidence" value="ECO:0007669"/>
    <property type="project" value="UniProtKB-KW"/>
</dbReference>
<organism evidence="18 19">
    <name type="scientific">Belnapia rosea</name>
    <dbReference type="NCBI Taxonomy" id="938405"/>
    <lineage>
        <taxon>Bacteria</taxon>
        <taxon>Pseudomonadati</taxon>
        <taxon>Pseudomonadota</taxon>
        <taxon>Alphaproteobacteria</taxon>
        <taxon>Acetobacterales</taxon>
        <taxon>Roseomonadaceae</taxon>
        <taxon>Belnapia</taxon>
    </lineage>
</organism>
<gene>
    <name evidence="18" type="ORF">SAMN04487779_1002135</name>
</gene>
<keyword evidence="6" id="KW-0285">Flavoprotein</keyword>
<dbReference type="InterPro" id="IPR013767">
    <property type="entry name" value="PAS_fold"/>
</dbReference>
<dbReference type="InterPro" id="IPR036890">
    <property type="entry name" value="HATPase_C_sf"/>
</dbReference>
<dbReference type="Pfam" id="PF08447">
    <property type="entry name" value="PAS_3"/>
    <property type="match status" value="2"/>
</dbReference>
<dbReference type="Gene3D" id="2.10.70.100">
    <property type="match status" value="2"/>
</dbReference>
<protein>
    <recommendedName>
        <fullName evidence="2">histidine kinase</fullName>
        <ecNumber evidence="2">2.7.13.3</ecNumber>
    </recommendedName>
</protein>
<dbReference type="InterPro" id="IPR000014">
    <property type="entry name" value="PAS"/>
</dbReference>
<dbReference type="EMBL" id="FMZX01000002">
    <property type="protein sequence ID" value="SDC70956.1"/>
    <property type="molecule type" value="Genomic_DNA"/>
</dbReference>
<evidence type="ECO:0000256" key="6">
    <source>
        <dbReference type="ARBA" id="ARBA00022630"/>
    </source>
</evidence>
<evidence type="ECO:0000256" key="4">
    <source>
        <dbReference type="ARBA" id="ARBA00022553"/>
    </source>
</evidence>
<dbReference type="STRING" id="938405.SAMN02927895_02869"/>
<dbReference type="RefSeq" id="WP_090661853.1">
    <property type="nucleotide sequence ID" value="NZ_FMZX01000002.1"/>
</dbReference>
<dbReference type="Gene3D" id="3.30.565.10">
    <property type="entry name" value="Histidine kinase-like ATPase, C-terminal domain"/>
    <property type="match status" value="1"/>
</dbReference>
<dbReference type="PANTHER" id="PTHR41523">
    <property type="entry name" value="TWO-COMPONENT SYSTEM SENSOR PROTEIN"/>
    <property type="match status" value="1"/>
</dbReference>
<evidence type="ECO:0000256" key="15">
    <source>
        <dbReference type="ARBA" id="ARBA00023170"/>
    </source>
</evidence>
<keyword evidence="19" id="KW-1185">Reference proteome</keyword>
<feature type="domain" description="PAC" evidence="17">
    <location>
        <begin position="328"/>
        <end position="379"/>
    </location>
</feature>
<keyword evidence="3" id="KW-0600">Photoreceptor protein</keyword>
<evidence type="ECO:0000256" key="13">
    <source>
        <dbReference type="ARBA" id="ARBA00022991"/>
    </source>
</evidence>
<dbReference type="EC" id="2.7.13.3" evidence="2"/>
<dbReference type="SMART" id="SM00086">
    <property type="entry name" value="PAC"/>
    <property type="match status" value="4"/>
</dbReference>
<dbReference type="GO" id="GO:0004673">
    <property type="term" value="F:protein histidine kinase activity"/>
    <property type="evidence" value="ECO:0007669"/>
    <property type="project" value="UniProtKB-EC"/>
</dbReference>
<evidence type="ECO:0000256" key="1">
    <source>
        <dbReference type="ARBA" id="ARBA00000085"/>
    </source>
</evidence>
<dbReference type="GO" id="GO:0005524">
    <property type="term" value="F:ATP binding"/>
    <property type="evidence" value="ECO:0007669"/>
    <property type="project" value="UniProtKB-KW"/>
</dbReference>
<keyword evidence="5" id="KW-0716">Sensory transduction</keyword>
<evidence type="ECO:0000256" key="8">
    <source>
        <dbReference type="ARBA" id="ARBA00022679"/>
    </source>
</evidence>
<feature type="domain" description="PAS" evidence="16">
    <location>
        <begin position="12"/>
        <end position="78"/>
    </location>
</feature>
<keyword evidence="8" id="KW-0808">Transferase</keyword>
<dbReference type="SUPFAM" id="SSF55785">
    <property type="entry name" value="PYP-like sensor domain (PAS domain)"/>
    <property type="match status" value="5"/>
</dbReference>
<dbReference type="Proteomes" id="UP000198925">
    <property type="component" value="Unassembled WGS sequence"/>
</dbReference>
<dbReference type="Pfam" id="PF07536">
    <property type="entry name" value="HWE_HK"/>
    <property type="match status" value="1"/>
</dbReference>
<dbReference type="SMART" id="SM00911">
    <property type="entry name" value="HWE_HK"/>
    <property type="match status" value="1"/>
</dbReference>
<evidence type="ECO:0000256" key="7">
    <source>
        <dbReference type="ARBA" id="ARBA00022643"/>
    </source>
</evidence>
<keyword evidence="4" id="KW-0597">Phosphoprotein</keyword>
<dbReference type="AlphaFoldDB" id="A0A1G6NUN9"/>
<dbReference type="InterPro" id="IPR035965">
    <property type="entry name" value="PAS-like_dom_sf"/>
</dbReference>
<evidence type="ECO:0000256" key="12">
    <source>
        <dbReference type="ARBA" id="ARBA00022840"/>
    </source>
</evidence>
<dbReference type="InterPro" id="IPR000700">
    <property type="entry name" value="PAS-assoc_C"/>
</dbReference>
<dbReference type="PROSITE" id="PS50113">
    <property type="entry name" value="PAC"/>
    <property type="match status" value="4"/>
</dbReference>
<dbReference type="SMART" id="SM00091">
    <property type="entry name" value="PAS"/>
    <property type="match status" value="4"/>
</dbReference>
<reference evidence="18 19" key="1">
    <citation type="submission" date="2016-10" db="EMBL/GenBank/DDBJ databases">
        <authorList>
            <person name="de Groot N.N."/>
        </authorList>
    </citation>
    <scope>NUCLEOTIDE SEQUENCE [LARGE SCALE GENOMIC DNA]</scope>
    <source>
        <strain evidence="18 19">CPCC 100156</strain>
    </source>
</reference>